<evidence type="ECO:0000313" key="1">
    <source>
        <dbReference type="EMBL" id="EPZ37054.1"/>
    </source>
</evidence>
<gene>
    <name evidence="1" type="ORF">O9G_004465</name>
</gene>
<protein>
    <submittedName>
        <fullName evidence="1">Uncharacterized protein</fullName>
    </submittedName>
</protein>
<reference evidence="1 2" key="1">
    <citation type="journal article" date="2013" name="Curr. Biol.">
        <title>Shared signatures of parasitism and phylogenomics unite Cryptomycota and microsporidia.</title>
        <authorList>
            <person name="James T.Y."/>
            <person name="Pelin A."/>
            <person name="Bonen L."/>
            <person name="Ahrendt S."/>
            <person name="Sain D."/>
            <person name="Corradi N."/>
            <person name="Stajich J.E."/>
        </authorList>
    </citation>
    <scope>NUCLEOTIDE SEQUENCE [LARGE SCALE GENOMIC DNA]</scope>
    <source>
        <strain evidence="1 2">CSF55</strain>
    </source>
</reference>
<dbReference type="Proteomes" id="UP000030755">
    <property type="component" value="Unassembled WGS sequence"/>
</dbReference>
<accession>A0A075B5B6</accession>
<sequence>MDVYGPYSMDQNEDILSIIDRRKVNGLLSLQEDSFHVLNKNEETMMNKKVPKRLECLDRFLNWIKEIENR</sequence>
<name>A0A075B5B6_ROZAC</name>
<organism evidence="1 2">
    <name type="scientific">Rozella allomycis (strain CSF55)</name>
    <dbReference type="NCBI Taxonomy" id="988480"/>
    <lineage>
        <taxon>Eukaryota</taxon>
        <taxon>Fungi</taxon>
        <taxon>Fungi incertae sedis</taxon>
        <taxon>Cryptomycota</taxon>
        <taxon>Cryptomycota incertae sedis</taxon>
        <taxon>Rozella</taxon>
    </lineage>
</organism>
<keyword evidence="2" id="KW-1185">Reference proteome</keyword>
<dbReference type="HOGENOM" id="CLU_2759223_0_0_1"/>
<evidence type="ECO:0000313" key="2">
    <source>
        <dbReference type="Proteomes" id="UP000030755"/>
    </source>
</evidence>
<dbReference type="EMBL" id="KE560361">
    <property type="protein sequence ID" value="EPZ37054.1"/>
    <property type="molecule type" value="Genomic_DNA"/>
</dbReference>
<dbReference type="AlphaFoldDB" id="A0A075B5B6"/>
<proteinExistence type="predicted"/>